<evidence type="ECO:0000313" key="7">
    <source>
        <dbReference type="EMBL" id="BBP89501.1"/>
    </source>
</evidence>
<evidence type="ECO:0000313" key="8">
    <source>
        <dbReference type="Proteomes" id="UP000464658"/>
    </source>
</evidence>
<keyword evidence="5" id="KW-0175">Coiled coil</keyword>
<keyword evidence="4" id="KW-0472">Membrane</keyword>
<evidence type="ECO:0000256" key="3">
    <source>
        <dbReference type="ARBA" id="ARBA00022989"/>
    </source>
</evidence>
<accession>A0A5S9M9C7</accession>
<dbReference type="Proteomes" id="UP000464658">
    <property type="component" value="Chromosome"/>
</dbReference>
<feature type="domain" description="Membrane transport protein MMPL" evidence="6">
    <location>
        <begin position="80"/>
        <end position="239"/>
    </location>
</feature>
<dbReference type="InterPro" id="IPR004869">
    <property type="entry name" value="MMPL_dom"/>
</dbReference>
<dbReference type="EMBL" id="AP021906">
    <property type="protein sequence ID" value="BBP89501.1"/>
    <property type="molecule type" value="Genomic_DNA"/>
</dbReference>
<feature type="coiled-coil region" evidence="5">
    <location>
        <begin position="18"/>
        <end position="59"/>
    </location>
</feature>
<evidence type="ECO:0000259" key="6">
    <source>
        <dbReference type="Pfam" id="PF03176"/>
    </source>
</evidence>
<keyword evidence="3" id="KW-1133">Transmembrane helix</keyword>
<dbReference type="AlphaFoldDB" id="A0A5S9M9C7"/>
<reference evidence="7 8" key="1">
    <citation type="submission" date="2019-12" db="EMBL/GenBank/DDBJ databases">
        <title>Full genome sequence of a Bacillus safensis strain isolated from commercially available natto in Indonesia.</title>
        <authorList>
            <person name="Yoshida M."/>
            <person name="Uomi M."/>
            <person name="Waturangi D."/>
            <person name="Ekaputri J.J."/>
            <person name="Setiamarga D.H.E."/>
        </authorList>
    </citation>
    <scope>NUCLEOTIDE SEQUENCE [LARGE SCALE GENOMIC DNA]</scope>
    <source>
        <strain evidence="7 8">IDN1</strain>
    </source>
</reference>
<dbReference type="GO" id="GO:0016020">
    <property type="term" value="C:membrane"/>
    <property type="evidence" value="ECO:0007669"/>
    <property type="project" value="UniProtKB-SubCell"/>
</dbReference>
<evidence type="ECO:0000256" key="5">
    <source>
        <dbReference type="SAM" id="Coils"/>
    </source>
</evidence>
<keyword evidence="2" id="KW-0812">Transmembrane</keyword>
<gene>
    <name evidence="7" type="ORF">BsIDN1_31190</name>
</gene>
<evidence type="ECO:0000256" key="1">
    <source>
        <dbReference type="ARBA" id="ARBA00004141"/>
    </source>
</evidence>
<dbReference type="Gene3D" id="1.10.287.950">
    <property type="entry name" value="Methyl-accepting chemotaxis protein"/>
    <property type="match status" value="1"/>
</dbReference>
<sequence>MDEYKEIKKVFKETKGMLDQAGDQMSVYEEEAAHFKQKIKQADQVIQTLSSKKKEVKRQVQALMDGLDQIYDGLGQTNEGQKQLIKEMPKIEDGADQLTDGQKAIKKGFSQLSSKLTLLTDGLDESIEGLEQVKSGFTEADGYLKQLQQAPDEEVTGWFIPEEVLKRQEFKQIFHTYMSPDRKLTTFEVILNVNPYSNEAMKGVAKIEETLDQYLPVSGLKNAKYGVSGISSLNVDLKKKRLTVTLFELLSSC</sequence>
<evidence type="ECO:0000256" key="4">
    <source>
        <dbReference type="ARBA" id="ARBA00023136"/>
    </source>
</evidence>
<dbReference type="Pfam" id="PF03176">
    <property type="entry name" value="MMPL"/>
    <property type="match status" value="1"/>
</dbReference>
<proteinExistence type="predicted"/>
<comment type="subcellular location">
    <subcellularLocation>
        <location evidence="1">Membrane</location>
        <topology evidence="1">Multi-pass membrane protein</topology>
    </subcellularLocation>
</comment>
<evidence type="ECO:0000256" key="2">
    <source>
        <dbReference type="ARBA" id="ARBA00022692"/>
    </source>
</evidence>
<name>A0A5S9M9C7_BACIA</name>
<protein>
    <recommendedName>
        <fullName evidence="6">Membrane transport protein MMPL domain-containing protein</fullName>
    </recommendedName>
</protein>
<organism evidence="7 8">
    <name type="scientific">Bacillus safensis</name>
    <dbReference type="NCBI Taxonomy" id="561879"/>
    <lineage>
        <taxon>Bacteria</taxon>
        <taxon>Bacillati</taxon>
        <taxon>Bacillota</taxon>
        <taxon>Bacilli</taxon>
        <taxon>Bacillales</taxon>
        <taxon>Bacillaceae</taxon>
        <taxon>Bacillus</taxon>
    </lineage>
</organism>